<dbReference type="Proteomes" id="UP000272503">
    <property type="component" value="Unassembled WGS sequence"/>
</dbReference>
<accession>A0A3L7A6Z2</accession>
<dbReference type="OrthoDB" id="5125370at2"/>
<organism evidence="7 8">
    <name type="scientific">Mycetocola tolaasinivorans</name>
    <dbReference type="NCBI Taxonomy" id="76635"/>
    <lineage>
        <taxon>Bacteria</taxon>
        <taxon>Bacillati</taxon>
        <taxon>Actinomycetota</taxon>
        <taxon>Actinomycetes</taxon>
        <taxon>Micrococcales</taxon>
        <taxon>Microbacteriaceae</taxon>
        <taxon>Mycetocola</taxon>
    </lineage>
</organism>
<dbReference type="SUPFAM" id="SSF55874">
    <property type="entry name" value="ATPase domain of HSP90 chaperone/DNA topoisomerase II/histidine kinase"/>
    <property type="match status" value="1"/>
</dbReference>
<sequence length="452" mass="47495">MEPEDATNTEPFGFGLRAAPETEPPPARELPGRFLGRAPRRSPAHGLSEAENARFLWQRARLLSGTTLAFAIAAELTVLLAVFAPGAMSTTGLGIALALVMMHLAAHVMLASRPSLFRVLTVYGLGQAVMLVLWNDPTGITALPTSTAVIAIAGWGLGSVATILVSTRGDMLILLGLFLGTLAHLAVALHAIGHGMFAPLVLVLGSWAVSLAFGIWLNQTFPRIMRRIAGIGNAYLAERQGSEREAHRHRNARLLHDTALATLTLLAHSGRGVDEDALRAQADADRELLARLRKGEDVRPQASGDYLLTTATAAAPDQEVNQLRERFERAGLSVTVHGSAGISSYTESGQALLLALKEALENVRRHSGVSAADVTLSETESAVRVVVTDSGCGFDPGAAGADRLGMSESIIGRITSAGGTARVFSAPGAGTTIMLEVPREAPEIPAESGGAR</sequence>
<dbReference type="AlphaFoldDB" id="A0A3L7A6Z2"/>
<dbReference type="CDD" id="cd16917">
    <property type="entry name" value="HATPase_UhpB-NarQ-NarX-like"/>
    <property type="match status" value="1"/>
</dbReference>
<feature type="transmembrane region" description="Helical" evidence="5">
    <location>
        <begin position="172"/>
        <end position="192"/>
    </location>
</feature>
<keyword evidence="8" id="KW-1185">Reference proteome</keyword>
<evidence type="ECO:0000313" key="7">
    <source>
        <dbReference type="EMBL" id="RLP76106.1"/>
    </source>
</evidence>
<evidence type="ECO:0000256" key="5">
    <source>
        <dbReference type="SAM" id="Phobius"/>
    </source>
</evidence>
<evidence type="ECO:0000256" key="4">
    <source>
        <dbReference type="SAM" id="MobiDB-lite"/>
    </source>
</evidence>
<dbReference type="GO" id="GO:0016301">
    <property type="term" value="F:kinase activity"/>
    <property type="evidence" value="ECO:0007669"/>
    <property type="project" value="UniProtKB-KW"/>
</dbReference>
<feature type="transmembrane region" description="Helical" evidence="5">
    <location>
        <begin position="198"/>
        <end position="217"/>
    </location>
</feature>
<dbReference type="Pfam" id="PF02518">
    <property type="entry name" value="HATPase_c"/>
    <property type="match status" value="1"/>
</dbReference>
<keyword evidence="5" id="KW-0472">Membrane</keyword>
<dbReference type="RefSeq" id="WP_121648390.1">
    <property type="nucleotide sequence ID" value="NZ_RCUX01000005.1"/>
</dbReference>
<dbReference type="InterPro" id="IPR003594">
    <property type="entry name" value="HATPase_dom"/>
</dbReference>
<protein>
    <submittedName>
        <fullName evidence="7">Histidine kinase</fullName>
    </submittedName>
</protein>
<evidence type="ECO:0000313" key="8">
    <source>
        <dbReference type="Proteomes" id="UP000272503"/>
    </source>
</evidence>
<feature type="transmembrane region" description="Helical" evidence="5">
    <location>
        <begin position="116"/>
        <end position="134"/>
    </location>
</feature>
<comment type="caution">
    <text evidence="7">The sequence shown here is derived from an EMBL/GenBank/DDBJ whole genome shotgun (WGS) entry which is preliminary data.</text>
</comment>
<feature type="region of interest" description="Disordered" evidence="4">
    <location>
        <begin position="1"/>
        <end position="46"/>
    </location>
</feature>
<dbReference type="InterPro" id="IPR050482">
    <property type="entry name" value="Sensor_HK_TwoCompSys"/>
</dbReference>
<dbReference type="InterPro" id="IPR036890">
    <property type="entry name" value="HATPase_C_sf"/>
</dbReference>
<dbReference type="GO" id="GO:0000160">
    <property type="term" value="P:phosphorelay signal transduction system"/>
    <property type="evidence" value="ECO:0007669"/>
    <property type="project" value="UniProtKB-KW"/>
</dbReference>
<keyword evidence="5" id="KW-0812">Transmembrane</keyword>
<keyword evidence="2 7" id="KW-0418">Kinase</keyword>
<dbReference type="PANTHER" id="PTHR24421">
    <property type="entry name" value="NITRATE/NITRITE SENSOR PROTEIN NARX-RELATED"/>
    <property type="match status" value="1"/>
</dbReference>
<evidence type="ECO:0000256" key="3">
    <source>
        <dbReference type="ARBA" id="ARBA00023012"/>
    </source>
</evidence>
<feature type="transmembrane region" description="Helical" evidence="5">
    <location>
        <begin position="62"/>
        <end position="84"/>
    </location>
</feature>
<gene>
    <name evidence="7" type="ORF">D9V32_08090</name>
</gene>
<feature type="transmembrane region" description="Helical" evidence="5">
    <location>
        <begin position="90"/>
        <end position="109"/>
    </location>
</feature>
<keyword evidence="5" id="KW-1133">Transmembrane helix</keyword>
<name>A0A3L7A6Z2_9MICO</name>
<keyword evidence="3" id="KW-0902">Two-component regulatory system</keyword>
<dbReference type="Gene3D" id="3.30.565.10">
    <property type="entry name" value="Histidine kinase-like ATPase, C-terminal domain"/>
    <property type="match status" value="1"/>
</dbReference>
<evidence type="ECO:0000256" key="1">
    <source>
        <dbReference type="ARBA" id="ARBA00022679"/>
    </source>
</evidence>
<reference evidence="7 8" key="1">
    <citation type="submission" date="2018-10" db="EMBL/GenBank/DDBJ databases">
        <authorList>
            <person name="Li J."/>
        </authorList>
    </citation>
    <scope>NUCLEOTIDE SEQUENCE [LARGE SCALE GENOMIC DNA]</scope>
    <source>
        <strain evidence="7 8">IF 016277</strain>
    </source>
</reference>
<dbReference type="PANTHER" id="PTHR24421:SF61">
    <property type="entry name" value="OXYGEN SENSOR HISTIDINE KINASE NREB"/>
    <property type="match status" value="1"/>
</dbReference>
<dbReference type="EMBL" id="RCUX01000005">
    <property type="protein sequence ID" value="RLP76106.1"/>
    <property type="molecule type" value="Genomic_DNA"/>
</dbReference>
<evidence type="ECO:0000256" key="2">
    <source>
        <dbReference type="ARBA" id="ARBA00022777"/>
    </source>
</evidence>
<evidence type="ECO:0000259" key="6">
    <source>
        <dbReference type="Pfam" id="PF02518"/>
    </source>
</evidence>
<proteinExistence type="predicted"/>
<keyword evidence="1" id="KW-0808">Transferase</keyword>
<feature type="domain" description="Histidine kinase/HSP90-like ATPase" evidence="6">
    <location>
        <begin position="351"/>
        <end position="440"/>
    </location>
</feature>
<feature type="transmembrane region" description="Helical" evidence="5">
    <location>
        <begin position="146"/>
        <end position="165"/>
    </location>
</feature>